<dbReference type="Gene3D" id="3.10.100.10">
    <property type="entry name" value="Mannose-Binding Protein A, subunit A"/>
    <property type="match status" value="1"/>
</dbReference>
<dbReference type="InterPro" id="IPR016187">
    <property type="entry name" value="CTDL_fold"/>
</dbReference>
<dbReference type="Proteomes" id="UP000008068">
    <property type="component" value="Unassembled WGS sequence"/>
</dbReference>
<feature type="chain" id="PRO_5003405831" description="VWFA domain-containing protein" evidence="1">
    <location>
        <begin position="19"/>
        <end position="400"/>
    </location>
</feature>
<dbReference type="OrthoDB" id="5787264at2759"/>
<organism evidence="5">
    <name type="scientific">Caenorhabditis brenneri</name>
    <name type="common">Nematode worm</name>
    <dbReference type="NCBI Taxonomy" id="135651"/>
    <lineage>
        <taxon>Eukaryota</taxon>
        <taxon>Metazoa</taxon>
        <taxon>Ecdysozoa</taxon>
        <taxon>Nematoda</taxon>
        <taxon>Chromadorea</taxon>
        <taxon>Rhabditida</taxon>
        <taxon>Rhabditina</taxon>
        <taxon>Rhabditomorpha</taxon>
        <taxon>Rhabditoidea</taxon>
        <taxon>Rhabditidae</taxon>
        <taxon>Peloderinae</taxon>
        <taxon>Caenorhabditis</taxon>
    </lineage>
</organism>
<dbReference type="PROSITE" id="PS50041">
    <property type="entry name" value="C_TYPE_LECTIN_2"/>
    <property type="match status" value="1"/>
</dbReference>
<feature type="domain" description="VWFA" evidence="3">
    <location>
        <begin position="43"/>
        <end position="231"/>
    </location>
</feature>
<dbReference type="InterPro" id="IPR002035">
    <property type="entry name" value="VWF_A"/>
</dbReference>
<dbReference type="PANTHER" id="PTHR31024:SF6">
    <property type="entry name" value="VWFA DOMAIN-CONTAINING PROTEIN"/>
    <property type="match status" value="1"/>
</dbReference>
<dbReference type="EMBL" id="GL379890">
    <property type="protein sequence ID" value="EGT31831.1"/>
    <property type="molecule type" value="Genomic_DNA"/>
</dbReference>
<sequence>MFKFKKAFLACLVVGVYACVATYSPMSYVDRPCGNDLGNLWLDIVAVVDNSHGMTDEGLGDIAATLTTVVSMGTRIGTNYTDPRSTRLALVTYNSQAKANADLNKFQNLDDVFNNVFNDLQDVAQTDISLLSYGLGKAEQLFADGQVGYDRNHYKRAVIVFASAYAGTGDVDPVHAADRLKTSGVKIITVAYNQRGDGSLLDQLAKIASPRYSFTNNVDGNQLVGDIQNALIETNCFCKTDWVQYRQSYYDITSPSFGSCLRPVGITANWRAAQMNCRNQKEKNTNLHTEFTQHKHDFVLAAVQNTTGFSMPYTYHIGLNLVTGTWVWDQPLTFPQPVLQNWTNWAPGYPIVSSSMTAVQNQQSGLQTFWKNIPAYTAPGNYFCETYSCDTDNYCVPSNE</sequence>
<dbReference type="InParanoid" id="G0NIH1"/>
<keyword evidence="1" id="KW-0732">Signal</keyword>
<dbReference type="AlphaFoldDB" id="G0NIH1"/>
<dbReference type="InterPro" id="IPR016186">
    <property type="entry name" value="C-type_lectin-like/link_sf"/>
</dbReference>
<dbReference type="InterPro" id="IPR001304">
    <property type="entry name" value="C-type_lectin-like"/>
</dbReference>
<dbReference type="SMART" id="SM00327">
    <property type="entry name" value="VWA"/>
    <property type="match status" value="1"/>
</dbReference>
<gene>
    <name evidence="4" type="ORF">CAEBREN_07215</name>
</gene>
<dbReference type="STRING" id="135651.G0NIH1"/>
<dbReference type="HOGENOM" id="CLU_060615_0_0_1"/>
<proteinExistence type="predicted"/>
<dbReference type="Pfam" id="PF00092">
    <property type="entry name" value="VWA"/>
    <property type="match status" value="1"/>
</dbReference>
<keyword evidence="5" id="KW-1185">Reference proteome</keyword>
<evidence type="ECO:0000259" key="2">
    <source>
        <dbReference type="PROSITE" id="PS50041"/>
    </source>
</evidence>
<dbReference type="PROSITE" id="PS50234">
    <property type="entry name" value="VWFA"/>
    <property type="match status" value="1"/>
</dbReference>
<evidence type="ECO:0000313" key="5">
    <source>
        <dbReference type="Proteomes" id="UP000008068"/>
    </source>
</evidence>
<dbReference type="SUPFAM" id="SSF56436">
    <property type="entry name" value="C-type lectin-like"/>
    <property type="match status" value="1"/>
</dbReference>
<evidence type="ECO:0000313" key="4">
    <source>
        <dbReference type="EMBL" id="EGT31831.1"/>
    </source>
</evidence>
<dbReference type="eggNOG" id="ENOG502TJH5">
    <property type="taxonomic scope" value="Eukaryota"/>
</dbReference>
<dbReference type="GO" id="GO:0045087">
    <property type="term" value="P:innate immune response"/>
    <property type="evidence" value="ECO:0007669"/>
    <property type="project" value="TreeGrafter"/>
</dbReference>
<feature type="domain" description="C-type lectin" evidence="2">
    <location>
        <begin position="256"/>
        <end position="372"/>
    </location>
</feature>
<dbReference type="InterPro" id="IPR036465">
    <property type="entry name" value="vWFA_dom_sf"/>
</dbReference>
<dbReference type="PROSITE" id="PS51257">
    <property type="entry name" value="PROKAR_LIPOPROTEIN"/>
    <property type="match status" value="1"/>
</dbReference>
<dbReference type="OMA" id="EFTQHKH"/>
<accession>G0NIH1</accession>
<evidence type="ECO:0008006" key="6">
    <source>
        <dbReference type="Google" id="ProtNLM"/>
    </source>
</evidence>
<dbReference type="Gene3D" id="3.40.50.410">
    <property type="entry name" value="von Willebrand factor, type A domain"/>
    <property type="match status" value="1"/>
</dbReference>
<name>G0NIH1_CAEBE</name>
<dbReference type="SUPFAM" id="SSF53300">
    <property type="entry name" value="vWA-like"/>
    <property type="match status" value="1"/>
</dbReference>
<dbReference type="SMART" id="SM00034">
    <property type="entry name" value="CLECT"/>
    <property type="match status" value="1"/>
</dbReference>
<dbReference type="PANTHER" id="PTHR31024">
    <property type="entry name" value="C-TYPE LECTIN"/>
    <property type="match status" value="1"/>
</dbReference>
<reference evidence="5" key="1">
    <citation type="submission" date="2011-07" db="EMBL/GenBank/DDBJ databases">
        <authorList>
            <consortium name="Caenorhabditis brenneri Sequencing and Analysis Consortium"/>
            <person name="Wilson R.K."/>
        </authorList>
    </citation>
    <scope>NUCLEOTIDE SEQUENCE [LARGE SCALE GENOMIC DNA]</scope>
    <source>
        <strain evidence="5">PB2801</strain>
    </source>
</reference>
<dbReference type="CDD" id="cd00037">
    <property type="entry name" value="CLECT"/>
    <property type="match status" value="1"/>
</dbReference>
<protein>
    <recommendedName>
        <fullName evidence="6">VWFA domain-containing protein</fullName>
    </recommendedName>
</protein>
<feature type="signal peptide" evidence="1">
    <location>
        <begin position="1"/>
        <end position="18"/>
    </location>
</feature>
<evidence type="ECO:0000259" key="3">
    <source>
        <dbReference type="PROSITE" id="PS50234"/>
    </source>
</evidence>
<evidence type="ECO:0000256" key="1">
    <source>
        <dbReference type="SAM" id="SignalP"/>
    </source>
</evidence>